<gene>
    <name evidence="3" type="ORF">A3F84_00685</name>
</gene>
<keyword evidence="1" id="KW-0732">Signal</keyword>
<evidence type="ECO:0000256" key="1">
    <source>
        <dbReference type="ARBA" id="ARBA00022729"/>
    </source>
</evidence>
<dbReference type="AlphaFoldDB" id="A0A1F6D457"/>
<protein>
    <submittedName>
        <fullName evidence="3">Ectoine/hydroxyectoine ABC transporter substrate-binding protein EhuB</fullName>
    </submittedName>
</protein>
<organism evidence="3 4">
    <name type="scientific">Handelsmanbacteria sp. (strain RIFCSPLOWO2_12_FULL_64_10)</name>
    <dbReference type="NCBI Taxonomy" id="1817868"/>
    <lineage>
        <taxon>Bacteria</taxon>
        <taxon>Candidatus Handelsmaniibacteriota</taxon>
    </lineage>
</organism>
<dbReference type="InterPro" id="IPR014337">
    <property type="entry name" value="Ectoine_EhuB"/>
</dbReference>
<reference evidence="3 4" key="1">
    <citation type="journal article" date="2016" name="Nat. Commun.">
        <title>Thousands of microbial genomes shed light on interconnected biogeochemical processes in an aquifer system.</title>
        <authorList>
            <person name="Anantharaman K."/>
            <person name="Brown C.T."/>
            <person name="Hug L.A."/>
            <person name="Sharon I."/>
            <person name="Castelle C.J."/>
            <person name="Probst A.J."/>
            <person name="Thomas B.C."/>
            <person name="Singh A."/>
            <person name="Wilkins M.J."/>
            <person name="Karaoz U."/>
            <person name="Brodie E.L."/>
            <person name="Williams K.H."/>
            <person name="Hubbard S.S."/>
            <person name="Banfield J.F."/>
        </authorList>
    </citation>
    <scope>NUCLEOTIDE SEQUENCE [LARGE SCALE GENOMIC DNA]</scope>
    <source>
        <strain evidence="4">RIFCSPLOWO2_12_FULL_64_10</strain>
    </source>
</reference>
<dbReference type="Pfam" id="PF00497">
    <property type="entry name" value="SBP_bac_3"/>
    <property type="match status" value="1"/>
</dbReference>
<dbReference type="PANTHER" id="PTHR35936">
    <property type="entry name" value="MEMBRANE-BOUND LYTIC MUREIN TRANSGLYCOSYLASE F"/>
    <property type="match status" value="1"/>
</dbReference>
<dbReference type="SMART" id="SM00062">
    <property type="entry name" value="PBPb"/>
    <property type="match status" value="1"/>
</dbReference>
<dbReference type="GO" id="GO:0033294">
    <property type="term" value="F:ectoine binding"/>
    <property type="evidence" value="ECO:0007669"/>
    <property type="project" value="InterPro"/>
</dbReference>
<dbReference type="PROSITE" id="PS51257">
    <property type="entry name" value="PROKAR_LIPOPROTEIN"/>
    <property type="match status" value="1"/>
</dbReference>
<proteinExistence type="predicted"/>
<evidence type="ECO:0000259" key="2">
    <source>
        <dbReference type="SMART" id="SM00062"/>
    </source>
</evidence>
<evidence type="ECO:0000313" key="3">
    <source>
        <dbReference type="EMBL" id="OGG56155.1"/>
    </source>
</evidence>
<dbReference type="Gene3D" id="3.40.190.10">
    <property type="entry name" value="Periplasmic binding protein-like II"/>
    <property type="match status" value="2"/>
</dbReference>
<evidence type="ECO:0000313" key="4">
    <source>
        <dbReference type="Proteomes" id="UP000178606"/>
    </source>
</evidence>
<dbReference type="InterPro" id="IPR001638">
    <property type="entry name" value="Solute-binding_3/MltF_N"/>
</dbReference>
<dbReference type="NCBIfam" id="TIGR02995">
    <property type="entry name" value="ectoine_ehuB"/>
    <property type="match status" value="1"/>
</dbReference>
<sequence length="309" mass="32595">MTKSSQAQKKIGVLVAGVAALAMGCGDASDRAGETTLDRVRREGVARVGYANEAPYAYMDSQTGNLTGEAPEVARVVLKRMGVDRVEGVLTEFGALIPGLKAKRFDLIAAGMYITPERCREIAFSNPTYGIGEAFALRAGNPLGLHSYEDVKRHPKARLGVVAGTVERGYARDVGIPDERVTVFPGAPSALAGVEAGRVDAFAGTSLTVRDLLGKAQAGSLEGASPFTDPVIGGRAVRGYGAFGFRQEDAAFLREFNRHLGSFIGTQEHLSLVQPFGFTRAELPGGVTAEELCVSPLLPTGAKRDAQTP</sequence>
<dbReference type="SUPFAM" id="SSF53850">
    <property type="entry name" value="Periplasmic binding protein-like II"/>
    <property type="match status" value="1"/>
</dbReference>
<dbReference type="CDD" id="cd01002">
    <property type="entry name" value="PBP2_Ehub_like"/>
    <property type="match status" value="1"/>
</dbReference>
<dbReference type="GO" id="GO:0051470">
    <property type="term" value="P:ectoine transmembrane transport"/>
    <property type="evidence" value="ECO:0007669"/>
    <property type="project" value="InterPro"/>
</dbReference>
<dbReference type="EMBL" id="MFKF01000046">
    <property type="protein sequence ID" value="OGG56155.1"/>
    <property type="molecule type" value="Genomic_DNA"/>
</dbReference>
<name>A0A1F6D457_HANXR</name>
<dbReference type="PANTHER" id="PTHR35936:SF17">
    <property type="entry name" value="ARGININE-BINDING EXTRACELLULAR PROTEIN ARTP"/>
    <property type="match status" value="1"/>
</dbReference>
<accession>A0A1F6D457</accession>
<comment type="caution">
    <text evidence="3">The sequence shown here is derived from an EMBL/GenBank/DDBJ whole genome shotgun (WGS) entry which is preliminary data.</text>
</comment>
<dbReference type="Proteomes" id="UP000178606">
    <property type="component" value="Unassembled WGS sequence"/>
</dbReference>
<feature type="domain" description="Solute-binding protein family 3/N-terminal" evidence="2">
    <location>
        <begin position="45"/>
        <end position="273"/>
    </location>
</feature>